<evidence type="ECO:0000256" key="2">
    <source>
        <dbReference type="ARBA" id="ARBA00007707"/>
    </source>
</evidence>
<dbReference type="GO" id="GO:0016020">
    <property type="term" value="C:membrane"/>
    <property type="evidence" value="ECO:0007669"/>
    <property type="project" value="GOC"/>
</dbReference>
<feature type="binding site" evidence="18">
    <location>
        <position position="156"/>
    </location>
    <ligand>
        <name>UDP-N-acetyl-alpha-D-glucosamine</name>
        <dbReference type="ChEBI" id="CHEBI:57705"/>
    </ligand>
</feature>
<evidence type="ECO:0000256" key="6">
    <source>
        <dbReference type="ARBA" id="ARBA00022695"/>
    </source>
</evidence>
<feature type="active site" description="Proton acceptor" evidence="18">
    <location>
        <position position="365"/>
    </location>
</feature>
<dbReference type="UniPathway" id="UPA00973"/>
<dbReference type="EMBL" id="JABGBN010000011">
    <property type="protein sequence ID" value="NOL52530.1"/>
    <property type="molecule type" value="Genomic_DNA"/>
</dbReference>
<keyword evidence="11 18" id="KW-0573">Peptidoglycan synthesis</keyword>
<dbReference type="Proteomes" id="UP000537862">
    <property type="component" value="Unassembled WGS sequence"/>
</dbReference>
<feature type="binding site" evidence="18">
    <location>
        <position position="74"/>
    </location>
    <ligand>
        <name>UDP-N-acetyl-alpha-D-glucosamine</name>
        <dbReference type="ChEBI" id="CHEBI:57705"/>
    </ligand>
</feature>
<feature type="binding site" evidence="18">
    <location>
        <position position="141"/>
    </location>
    <ligand>
        <name>UDP-N-acetyl-alpha-D-glucosamine</name>
        <dbReference type="ChEBI" id="CHEBI:57705"/>
    </ligand>
</feature>
<evidence type="ECO:0000256" key="13">
    <source>
        <dbReference type="ARBA" id="ARBA00023315"/>
    </source>
</evidence>
<feature type="domain" description="MobA-like NTP transferase" evidence="19">
    <location>
        <begin position="6"/>
        <end position="126"/>
    </location>
</feature>
<dbReference type="GO" id="GO:0000902">
    <property type="term" value="P:cell morphogenesis"/>
    <property type="evidence" value="ECO:0007669"/>
    <property type="project" value="UniProtKB-UniRule"/>
</dbReference>
<dbReference type="InterPro" id="IPR050065">
    <property type="entry name" value="GlmU-like"/>
</dbReference>
<keyword evidence="5 18" id="KW-0808">Transferase</keyword>
<comment type="function">
    <text evidence="17 18">Catalyzes the last two sequential reactions in the de novo biosynthetic pathway for UDP-N-acetylglucosamine (UDP-GlcNAc). The C-terminal domain catalyzes the transfer of acetyl group from acetyl coenzyme A to glucosamine-1-phosphate (GlcN-1-P) to produce N-acetylglucosamine-1-phosphate (GlcNAc-1-P), which is converted into UDP-GlcNAc by the transfer of uridine 5-monophosphate (from uridine 5-triphosphate), a reaction catalyzed by the N-terminal domain.</text>
</comment>
<dbReference type="GO" id="GO:0003977">
    <property type="term" value="F:UDP-N-acetylglucosamine diphosphorylase activity"/>
    <property type="evidence" value="ECO:0007669"/>
    <property type="project" value="UniProtKB-UniRule"/>
</dbReference>
<comment type="similarity">
    <text evidence="3 18">In the N-terminal section; belongs to the N-acetylglucosamine-1-phosphate uridyltransferase family.</text>
</comment>
<sequence>MKLNIVILAAGMGKRMQSDLPKVLHRIAGKPMLSHVIDSARQLQPNKIIVVVGHGADTVKHYFAQENDLGFALQMPQHGTGHAVQQAVNQLVGGENPEDMTLVLYGDVPLVQSPTLTTLLKTAGTGVGVLTETLADATGYGRIVRDSKGLVTRIVEHKDATAEELAIKEVNTGILCAPTRLLKDWLTRIDNNNAQGEYYLTDIIALAVKDGIPVNAAQPSANWETLGVNSRIQQAQLERLWQAEQARRLLEQGVTLADPNNFNLRGSLRCGRDVFIDTGCLFEGDVVLADGVHIGPNCVLRNVTLGANTTVDAFSHLEQATAENNAVIGPYARLRPGASLGAHSHVGNFVELKKTRLGAYSKANHLSYLGDATIGEKVNIGAGTITCNYDGVNKFQTIIEDGAFIGSDSQLVAPVTVGTNATIGAGTTLTKDAPAGKLTISRVKQFTIEGWQRPVKKS</sequence>
<evidence type="ECO:0000256" key="15">
    <source>
        <dbReference type="ARBA" id="ARBA00048247"/>
    </source>
</evidence>
<feature type="binding site" evidence="18">
    <location>
        <position position="229"/>
    </location>
    <ligand>
        <name>Mg(2+)</name>
        <dbReference type="ChEBI" id="CHEBI:18420"/>
    </ligand>
</feature>
<evidence type="ECO:0000256" key="4">
    <source>
        <dbReference type="ARBA" id="ARBA00022490"/>
    </source>
</evidence>
<dbReference type="AlphaFoldDB" id="A0A849P4M9"/>
<proteinExistence type="inferred from homology"/>
<evidence type="ECO:0000256" key="3">
    <source>
        <dbReference type="ARBA" id="ARBA00007947"/>
    </source>
</evidence>
<accession>A0A849P4M9</accession>
<keyword evidence="6 18" id="KW-0548">Nucleotidyltransferase</keyword>
<comment type="similarity">
    <text evidence="2 18">In the C-terminal section; belongs to the transferase hexapeptide repeat family.</text>
</comment>
<dbReference type="Gene3D" id="3.90.550.10">
    <property type="entry name" value="Spore Coat Polysaccharide Biosynthesis Protein SpsA, Chain A"/>
    <property type="match status" value="1"/>
</dbReference>
<dbReference type="CDD" id="cd02540">
    <property type="entry name" value="GT2_GlmU_N_bac"/>
    <property type="match status" value="1"/>
</dbReference>
<dbReference type="EC" id="2.3.1.157" evidence="18"/>
<evidence type="ECO:0000313" key="21">
    <source>
        <dbReference type="Proteomes" id="UP000537862"/>
    </source>
</evidence>
<keyword evidence="12 18" id="KW-0511">Multifunctional enzyme</keyword>
<dbReference type="InterPro" id="IPR038009">
    <property type="entry name" value="GlmU_C_LbH"/>
</dbReference>
<dbReference type="InterPro" id="IPR029044">
    <property type="entry name" value="Nucleotide-diphossugar_trans"/>
</dbReference>
<comment type="catalytic activity">
    <reaction evidence="15 18">
        <text>alpha-D-glucosamine 1-phosphate + acetyl-CoA = N-acetyl-alpha-D-glucosamine 1-phosphate + CoA + H(+)</text>
        <dbReference type="Rhea" id="RHEA:13725"/>
        <dbReference type="ChEBI" id="CHEBI:15378"/>
        <dbReference type="ChEBI" id="CHEBI:57287"/>
        <dbReference type="ChEBI" id="CHEBI:57288"/>
        <dbReference type="ChEBI" id="CHEBI:57776"/>
        <dbReference type="ChEBI" id="CHEBI:58516"/>
        <dbReference type="EC" id="2.3.1.157"/>
    </reaction>
</comment>
<organism evidence="20 21">
    <name type="scientific">Pelistega suis</name>
    <dbReference type="NCBI Taxonomy" id="1631957"/>
    <lineage>
        <taxon>Bacteria</taxon>
        <taxon>Pseudomonadati</taxon>
        <taxon>Pseudomonadota</taxon>
        <taxon>Betaproteobacteria</taxon>
        <taxon>Burkholderiales</taxon>
        <taxon>Alcaligenaceae</taxon>
        <taxon>Pelistega</taxon>
    </lineage>
</organism>
<comment type="subcellular location">
    <subcellularLocation>
        <location evidence="1 18">Cytoplasm</location>
    </subcellularLocation>
</comment>
<gene>
    <name evidence="18 20" type="primary">glmU</name>
    <name evidence="20" type="ORF">HKX39_10170</name>
</gene>
<dbReference type="UniPathway" id="UPA00113">
    <property type="reaction ID" value="UER00532"/>
</dbReference>
<keyword evidence="4 18" id="KW-0963">Cytoplasm</keyword>
<dbReference type="GO" id="GO:0000287">
    <property type="term" value="F:magnesium ion binding"/>
    <property type="evidence" value="ECO:0007669"/>
    <property type="project" value="UniProtKB-UniRule"/>
</dbReference>
<dbReference type="PANTHER" id="PTHR43584">
    <property type="entry name" value="NUCLEOTIDYL TRANSFERASE"/>
    <property type="match status" value="1"/>
</dbReference>
<evidence type="ECO:0000256" key="11">
    <source>
        <dbReference type="ARBA" id="ARBA00022984"/>
    </source>
</evidence>
<evidence type="ECO:0000259" key="19">
    <source>
        <dbReference type="Pfam" id="PF12804"/>
    </source>
</evidence>
<dbReference type="HAMAP" id="MF_01631">
    <property type="entry name" value="GlmU"/>
    <property type="match status" value="1"/>
</dbReference>
<feature type="binding site" evidence="18">
    <location>
        <begin position="79"/>
        <end position="80"/>
    </location>
    <ligand>
        <name>UDP-N-acetyl-alpha-D-glucosamine</name>
        <dbReference type="ChEBI" id="CHEBI:57705"/>
    </ligand>
</feature>
<feature type="binding site" evidence="18">
    <location>
        <position position="229"/>
    </location>
    <ligand>
        <name>UDP-N-acetyl-alpha-D-glucosamine</name>
        <dbReference type="ChEBI" id="CHEBI:57705"/>
    </ligand>
</feature>
<feature type="binding site" evidence="18">
    <location>
        <begin position="388"/>
        <end position="389"/>
    </location>
    <ligand>
        <name>acetyl-CoA</name>
        <dbReference type="ChEBI" id="CHEBI:57288"/>
    </ligand>
</feature>
<keyword evidence="8 18" id="KW-0677">Repeat</keyword>
<feature type="binding site" evidence="18">
    <location>
        <position position="382"/>
    </location>
    <ligand>
        <name>acetyl-CoA</name>
        <dbReference type="ChEBI" id="CHEBI:57288"/>
    </ligand>
</feature>
<evidence type="ECO:0000256" key="8">
    <source>
        <dbReference type="ARBA" id="ARBA00022737"/>
    </source>
</evidence>
<feature type="region of interest" description="Pyrophosphorylase" evidence="18">
    <location>
        <begin position="1"/>
        <end position="231"/>
    </location>
</feature>
<dbReference type="EC" id="2.7.7.23" evidence="18"/>
<dbReference type="GO" id="GO:0071555">
    <property type="term" value="P:cell wall organization"/>
    <property type="evidence" value="ECO:0007669"/>
    <property type="project" value="UniProtKB-KW"/>
</dbReference>
<feature type="binding site" evidence="18">
    <location>
        <position position="407"/>
    </location>
    <ligand>
        <name>acetyl-CoA</name>
        <dbReference type="ChEBI" id="CHEBI:57288"/>
    </ligand>
</feature>
<feature type="binding site" evidence="18">
    <location>
        <position position="442"/>
    </location>
    <ligand>
        <name>acetyl-CoA</name>
        <dbReference type="ChEBI" id="CHEBI:57288"/>
    </ligand>
</feature>
<evidence type="ECO:0000256" key="16">
    <source>
        <dbReference type="ARBA" id="ARBA00048493"/>
    </source>
</evidence>
<comment type="cofactor">
    <cofactor evidence="18">
        <name>Mg(2+)</name>
        <dbReference type="ChEBI" id="CHEBI:18420"/>
    </cofactor>
    <text evidence="18">Binds 1 Mg(2+) ion per subunit.</text>
</comment>
<dbReference type="GO" id="GO:0006048">
    <property type="term" value="P:UDP-N-acetylglucosamine biosynthetic process"/>
    <property type="evidence" value="ECO:0007669"/>
    <property type="project" value="UniProtKB-UniPathway"/>
</dbReference>
<dbReference type="SUPFAM" id="SSF53448">
    <property type="entry name" value="Nucleotide-diphospho-sugar transferases"/>
    <property type="match status" value="1"/>
</dbReference>
<dbReference type="InterPro" id="IPR005882">
    <property type="entry name" value="Bifunctional_GlmU"/>
</dbReference>
<evidence type="ECO:0000256" key="5">
    <source>
        <dbReference type="ARBA" id="ARBA00022679"/>
    </source>
</evidence>
<evidence type="ECO:0000256" key="17">
    <source>
        <dbReference type="ARBA" id="ARBA00049628"/>
    </source>
</evidence>
<dbReference type="InterPro" id="IPR025877">
    <property type="entry name" value="MobA-like_NTP_Trfase"/>
</dbReference>
<keyword evidence="7 18" id="KW-0479">Metal-binding</keyword>
<dbReference type="RefSeq" id="WP_171681218.1">
    <property type="nucleotide sequence ID" value="NZ_JABGBN010000011.1"/>
</dbReference>
<feature type="binding site" evidence="18">
    <location>
        <begin position="8"/>
        <end position="11"/>
    </location>
    <ligand>
        <name>UDP-N-acetyl-alpha-D-glucosamine</name>
        <dbReference type="ChEBI" id="CHEBI:57705"/>
    </ligand>
</feature>
<keyword evidence="13 18" id="KW-0012">Acyltransferase</keyword>
<dbReference type="GO" id="GO:0005737">
    <property type="term" value="C:cytoplasm"/>
    <property type="evidence" value="ECO:0007669"/>
    <property type="project" value="UniProtKB-SubCell"/>
</dbReference>
<dbReference type="Gene3D" id="2.160.10.10">
    <property type="entry name" value="Hexapeptide repeat proteins"/>
    <property type="match status" value="1"/>
</dbReference>
<evidence type="ECO:0000256" key="1">
    <source>
        <dbReference type="ARBA" id="ARBA00004496"/>
    </source>
</evidence>
<feature type="binding site" evidence="18">
    <location>
        <position position="335"/>
    </location>
    <ligand>
        <name>UDP-N-acetyl-alpha-D-glucosamine</name>
        <dbReference type="ChEBI" id="CHEBI:57705"/>
    </ligand>
</feature>
<dbReference type="InterPro" id="IPR011004">
    <property type="entry name" value="Trimer_LpxA-like_sf"/>
</dbReference>
<keyword evidence="10 18" id="KW-0133">Cell shape</keyword>
<dbReference type="PANTHER" id="PTHR43584:SF3">
    <property type="entry name" value="BIFUNCTIONAL PROTEIN GLMU"/>
    <property type="match status" value="1"/>
</dbReference>
<comment type="catalytic activity">
    <reaction evidence="16 18">
        <text>N-acetyl-alpha-D-glucosamine 1-phosphate + UTP + H(+) = UDP-N-acetyl-alpha-D-glucosamine + diphosphate</text>
        <dbReference type="Rhea" id="RHEA:13509"/>
        <dbReference type="ChEBI" id="CHEBI:15378"/>
        <dbReference type="ChEBI" id="CHEBI:33019"/>
        <dbReference type="ChEBI" id="CHEBI:46398"/>
        <dbReference type="ChEBI" id="CHEBI:57705"/>
        <dbReference type="ChEBI" id="CHEBI:57776"/>
        <dbReference type="EC" id="2.7.7.23"/>
    </reaction>
</comment>
<keyword evidence="9 18" id="KW-0460">Magnesium</keyword>
<comment type="subunit">
    <text evidence="18">Homotrimer.</text>
</comment>
<reference evidence="20 21" key="1">
    <citation type="submission" date="2020-05" db="EMBL/GenBank/DDBJ databases">
        <authorList>
            <person name="Niu N."/>
        </authorList>
    </citation>
    <scope>NUCLEOTIDE SEQUENCE [LARGE SCALE GENOMIC DNA]</scope>
    <source>
        <strain evidence="20 21">3340-03</strain>
    </source>
</reference>
<comment type="caution">
    <text evidence="20">The sequence shown here is derived from an EMBL/GenBank/DDBJ whole genome shotgun (WGS) entry which is preliminary data.</text>
</comment>
<dbReference type="NCBIfam" id="TIGR01173">
    <property type="entry name" value="glmU"/>
    <property type="match status" value="1"/>
</dbReference>
<dbReference type="GO" id="GO:0008360">
    <property type="term" value="P:regulation of cell shape"/>
    <property type="evidence" value="ECO:0007669"/>
    <property type="project" value="UniProtKB-KW"/>
</dbReference>
<protein>
    <recommendedName>
        <fullName evidence="18">Bifunctional protein GlmU</fullName>
    </recommendedName>
    <domain>
        <recommendedName>
            <fullName evidence="18">UDP-N-acetylglucosamine pyrophosphorylase</fullName>
            <ecNumber evidence="18">2.7.7.23</ecNumber>
        </recommendedName>
        <alternativeName>
            <fullName evidence="18">N-acetylglucosamine-1-phosphate uridyltransferase</fullName>
        </alternativeName>
    </domain>
    <domain>
        <recommendedName>
            <fullName evidence="18">Glucosamine-1-phosphate N-acetyltransferase</fullName>
            <ecNumber evidence="18">2.3.1.157</ecNumber>
        </recommendedName>
    </domain>
</protein>
<evidence type="ECO:0000313" key="20">
    <source>
        <dbReference type="EMBL" id="NOL52530.1"/>
    </source>
</evidence>
<feature type="binding site" evidence="18">
    <location>
        <position position="22"/>
    </location>
    <ligand>
        <name>UDP-N-acetyl-alpha-D-glucosamine</name>
        <dbReference type="ChEBI" id="CHEBI:57705"/>
    </ligand>
</feature>
<feature type="binding site" evidence="18">
    <location>
        <position position="171"/>
    </location>
    <ligand>
        <name>UDP-N-acetyl-alpha-D-glucosamine</name>
        <dbReference type="ChEBI" id="CHEBI:57705"/>
    </ligand>
</feature>
<dbReference type="SUPFAM" id="SSF51161">
    <property type="entry name" value="Trimeric LpxA-like enzymes"/>
    <property type="match status" value="1"/>
</dbReference>
<evidence type="ECO:0000256" key="14">
    <source>
        <dbReference type="ARBA" id="ARBA00023316"/>
    </source>
</evidence>
<dbReference type="GO" id="GO:0019134">
    <property type="term" value="F:glucosamine-1-phosphate N-acetyltransferase activity"/>
    <property type="evidence" value="ECO:0007669"/>
    <property type="project" value="UniProtKB-UniRule"/>
</dbReference>
<dbReference type="Pfam" id="PF12804">
    <property type="entry name" value="NTP_transf_3"/>
    <property type="match status" value="1"/>
</dbReference>
<comment type="pathway">
    <text evidence="18">Nucleotide-sugar biosynthesis; UDP-N-acetyl-alpha-D-glucosamine biosynthesis; N-acetyl-alpha-D-glucosamine 1-phosphate from alpha-D-glucosamine 6-phosphate (route II): step 2/2.</text>
</comment>
<evidence type="ECO:0000256" key="10">
    <source>
        <dbReference type="ARBA" id="ARBA00022960"/>
    </source>
</evidence>
<feature type="binding site" evidence="18">
    <location>
        <position position="368"/>
    </location>
    <ligand>
        <name>UDP-N-acetyl-alpha-D-glucosamine</name>
        <dbReference type="ChEBI" id="CHEBI:57705"/>
    </ligand>
</feature>
<name>A0A849P4M9_9BURK</name>
<comment type="pathway">
    <text evidence="18">Nucleotide-sugar biosynthesis; UDP-N-acetyl-alpha-D-glucosamine biosynthesis; UDP-N-acetyl-alpha-D-glucosamine from N-acetyl-alpha-D-glucosamine 1-phosphate: step 1/1.</text>
</comment>
<keyword evidence="14 18" id="KW-0961">Cell wall biogenesis/degradation</keyword>
<feature type="region of interest" description="Linker" evidence="18">
    <location>
        <begin position="232"/>
        <end position="252"/>
    </location>
</feature>
<dbReference type="CDD" id="cd03353">
    <property type="entry name" value="LbH_GlmU_C"/>
    <property type="match status" value="1"/>
</dbReference>
<dbReference type="GO" id="GO:0009245">
    <property type="term" value="P:lipid A biosynthetic process"/>
    <property type="evidence" value="ECO:0007669"/>
    <property type="project" value="UniProtKB-UniRule"/>
</dbReference>
<evidence type="ECO:0000256" key="9">
    <source>
        <dbReference type="ARBA" id="ARBA00022842"/>
    </source>
</evidence>
<evidence type="ECO:0000256" key="7">
    <source>
        <dbReference type="ARBA" id="ARBA00022723"/>
    </source>
</evidence>
<feature type="binding site" evidence="18">
    <location>
        <position position="353"/>
    </location>
    <ligand>
        <name>UDP-N-acetyl-alpha-D-glucosamine</name>
        <dbReference type="ChEBI" id="CHEBI:57705"/>
    </ligand>
</feature>
<feature type="binding site" evidence="18">
    <location>
        <position position="107"/>
    </location>
    <ligand>
        <name>Mg(2+)</name>
        <dbReference type="ChEBI" id="CHEBI:18420"/>
    </ligand>
</feature>
<dbReference type="GO" id="GO:0009252">
    <property type="term" value="P:peptidoglycan biosynthetic process"/>
    <property type="evidence" value="ECO:0007669"/>
    <property type="project" value="UniProtKB-UniRule"/>
</dbReference>
<evidence type="ECO:0000256" key="12">
    <source>
        <dbReference type="ARBA" id="ARBA00023268"/>
    </source>
</evidence>
<feature type="region of interest" description="N-acetyltransferase" evidence="18">
    <location>
        <begin position="253"/>
        <end position="458"/>
    </location>
</feature>
<dbReference type="Pfam" id="PF00132">
    <property type="entry name" value="Hexapep"/>
    <property type="match status" value="1"/>
</dbReference>
<feature type="binding site" evidence="18">
    <location>
        <begin position="105"/>
        <end position="107"/>
    </location>
    <ligand>
        <name>UDP-N-acetyl-alpha-D-glucosamine</name>
        <dbReference type="ChEBI" id="CHEBI:57705"/>
    </ligand>
</feature>
<feature type="binding site" evidence="18">
    <location>
        <position position="425"/>
    </location>
    <ligand>
        <name>acetyl-CoA</name>
        <dbReference type="ChEBI" id="CHEBI:57288"/>
    </ligand>
</feature>
<keyword evidence="21" id="KW-1185">Reference proteome</keyword>
<evidence type="ECO:0000256" key="18">
    <source>
        <dbReference type="HAMAP-Rule" id="MF_01631"/>
    </source>
</evidence>
<feature type="binding site" evidence="18">
    <location>
        <position position="379"/>
    </location>
    <ligand>
        <name>UDP-N-acetyl-alpha-D-glucosamine</name>
        <dbReference type="ChEBI" id="CHEBI:57705"/>
    </ligand>
</feature>
<dbReference type="InterPro" id="IPR001451">
    <property type="entry name" value="Hexapep"/>
</dbReference>
<comment type="pathway">
    <text evidence="18">Bacterial outer membrane biogenesis; LPS lipid A biosynthesis.</text>
</comment>